<dbReference type="Pfam" id="PF12874">
    <property type="entry name" value="zf-met"/>
    <property type="match status" value="3"/>
</dbReference>
<dbReference type="Proteomes" id="UP001500889">
    <property type="component" value="Chromosome U"/>
</dbReference>
<dbReference type="InterPro" id="IPR003604">
    <property type="entry name" value="Matrin/U1-like-C_Znf_C2H2"/>
</dbReference>
<proteinExistence type="predicted"/>
<dbReference type="AlphaFoldDB" id="A0AAU9FGZ4"/>
<dbReference type="Gene3D" id="3.30.160.60">
    <property type="entry name" value="Classic Zinc Finger"/>
    <property type="match status" value="4"/>
</dbReference>
<evidence type="ECO:0000256" key="2">
    <source>
        <dbReference type="ARBA" id="ARBA00022723"/>
    </source>
</evidence>
<evidence type="ECO:0000256" key="1">
    <source>
        <dbReference type="ARBA" id="ARBA00004123"/>
    </source>
</evidence>
<feature type="domain" description="Matrin-type" evidence="7">
    <location>
        <begin position="592"/>
        <end position="622"/>
    </location>
</feature>
<reference evidence="8 9" key="1">
    <citation type="submission" date="2024-02" db="EMBL/GenBank/DDBJ databases">
        <title>A chromosome-level genome assembly of Drosophila madeirensis, a fruit fly species endemic to Madeira island.</title>
        <authorList>
            <person name="Tomihara K."/>
            <person name="Llopart A."/>
            <person name="Yamamoto D."/>
        </authorList>
    </citation>
    <scope>NUCLEOTIDE SEQUENCE [LARGE SCALE GENOMIC DNA]</scope>
    <source>
        <strain evidence="8 9">RF1</strain>
    </source>
</reference>
<name>A0AAU9FGZ4_DROMD</name>
<sequence length="627" mass="71528">MLELKYNVNPYRRQLLVHEEAAIESAKKIFKATAGLPKPLTPSGHVPVLVDVRCMDSKAVYHVHVNIPPNCWSSEKNEENCQPLRLMYPSDQRDTELDVTTNAVGGWHDPNSDDKSLLVVAQREVHEVLPGPVRLSTNTGSLIAHQADEKIKAHFMAALHQQQSSPLYHSVLWLNECKETVGTHQPPPLQIEELLQDETDDCVRTPESPQSGNGPISSPLNGYKPVQQQHSPSHDPDQVLVPELCLDSRGVYVPNKQLQVQQAQKPINGFRKQLQQSDSYPSIYQNELQPLPRGALMPKNGFKAGTTNQHQYSYSSRKIWPPPKAKYAHNNGFKSFAQMRNQKYSSPRSRGERHMDLEMQFEKQWSRKPPNTVAVFNNSDEQTEEQAFYPNFPQEWRNLFQWNNCSLCHKTMRTIRNAVEHYSSKEHDRRMAMRTLRMPDSSFNQSVNPSAESLQELRSARSIDFYCELCDLMLTSNAHADQHFQGRRHRMVANKLSKPNGLGHYNAEGRWVRTDNKCMNCELCDVSITSDSQMAMHMAGAKHRKRVVDCYISGHMEVPFDGHHVSTGSMPALQPLGPHIRKSDILDINAGYYCDVCEIPLNHRKSAKQHIKGRLHKRNIHQLPSTD</sequence>
<dbReference type="InterPro" id="IPR013087">
    <property type="entry name" value="Znf_C2H2_type"/>
</dbReference>
<dbReference type="GO" id="GO:0003676">
    <property type="term" value="F:nucleic acid binding"/>
    <property type="evidence" value="ECO:0007669"/>
    <property type="project" value="InterPro"/>
</dbReference>
<gene>
    <name evidence="8" type="ORF">DMAD_12423</name>
</gene>
<dbReference type="PROSITE" id="PS00028">
    <property type="entry name" value="ZINC_FINGER_C2H2_1"/>
    <property type="match status" value="1"/>
</dbReference>
<dbReference type="InterPro" id="IPR052644">
    <property type="entry name" value="ZMAT3"/>
</dbReference>
<feature type="region of interest" description="Disordered" evidence="6">
    <location>
        <begin position="201"/>
        <end position="235"/>
    </location>
</feature>
<dbReference type="InterPro" id="IPR036236">
    <property type="entry name" value="Znf_C2H2_sf"/>
</dbReference>
<evidence type="ECO:0000256" key="5">
    <source>
        <dbReference type="ARBA" id="ARBA00023242"/>
    </source>
</evidence>
<dbReference type="PANTHER" id="PTHR46786">
    <property type="entry name" value="ZINC FINGER MATRIN-TYPE PROTEIN 3"/>
    <property type="match status" value="1"/>
</dbReference>
<protein>
    <recommendedName>
        <fullName evidence="7">Matrin-type domain-containing protein</fullName>
    </recommendedName>
</protein>
<dbReference type="SMART" id="SM00451">
    <property type="entry name" value="ZnF_U1"/>
    <property type="match status" value="4"/>
</dbReference>
<dbReference type="InterPro" id="IPR000690">
    <property type="entry name" value="Matrin/U1-C_Znf_C2H2"/>
</dbReference>
<evidence type="ECO:0000256" key="4">
    <source>
        <dbReference type="ARBA" id="ARBA00022833"/>
    </source>
</evidence>
<dbReference type="SUPFAM" id="SSF57667">
    <property type="entry name" value="beta-beta-alpha zinc fingers"/>
    <property type="match status" value="4"/>
</dbReference>
<keyword evidence="5" id="KW-0539">Nucleus</keyword>
<keyword evidence="4" id="KW-0862">Zinc</keyword>
<dbReference type="GO" id="GO:0005634">
    <property type="term" value="C:nucleus"/>
    <property type="evidence" value="ECO:0007669"/>
    <property type="project" value="UniProtKB-SubCell"/>
</dbReference>
<evidence type="ECO:0000259" key="7">
    <source>
        <dbReference type="PROSITE" id="PS50171"/>
    </source>
</evidence>
<evidence type="ECO:0000256" key="6">
    <source>
        <dbReference type="SAM" id="MobiDB-lite"/>
    </source>
</evidence>
<dbReference type="PROSITE" id="PS50171">
    <property type="entry name" value="ZF_MATRIN"/>
    <property type="match status" value="2"/>
</dbReference>
<evidence type="ECO:0000313" key="9">
    <source>
        <dbReference type="Proteomes" id="UP001500889"/>
    </source>
</evidence>
<accession>A0AAU9FGZ4</accession>
<dbReference type="EMBL" id="AP029264">
    <property type="protein sequence ID" value="BFF94910.1"/>
    <property type="molecule type" value="Genomic_DNA"/>
</dbReference>
<evidence type="ECO:0000256" key="3">
    <source>
        <dbReference type="ARBA" id="ARBA00022771"/>
    </source>
</evidence>
<keyword evidence="3" id="KW-0863">Zinc-finger</keyword>
<feature type="domain" description="Matrin-type" evidence="7">
    <location>
        <begin position="465"/>
        <end position="495"/>
    </location>
</feature>
<keyword evidence="2" id="KW-0479">Metal-binding</keyword>
<dbReference type="GO" id="GO:0008270">
    <property type="term" value="F:zinc ion binding"/>
    <property type="evidence" value="ECO:0007669"/>
    <property type="project" value="UniProtKB-KW"/>
</dbReference>
<dbReference type="PANTHER" id="PTHR46786:SF1">
    <property type="entry name" value="ZINC FINGER MATRIN-TYPE PROTEIN 3"/>
    <property type="match status" value="1"/>
</dbReference>
<evidence type="ECO:0000313" key="8">
    <source>
        <dbReference type="EMBL" id="BFF94910.1"/>
    </source>
</evidence>
<organism evidence="8 9">
    <name type="scientific">Drosophila madeirensis</name>
    <name type="common">Fruit fly</name>
    <dbReference type="NCBI Taxonomy" id="30013"/>
    <lineage>
        <taxon>Eukaryota</taxon>
        <taxon>Metazoa</taxon>
        <taxon>Ecdysozoa</taxon>
        <taxon>Arthropoda</taxon>
        <taxon>Hexapoda</taxon>
        <taxon>Insecta</taxon>
        <taxon>Pterygota</taxon>
        <taxon>Neoptera</taxon>
        <taxon>Endopterygota</taxon>
        <taxon>Diptera</taxon>
        <taxon>Brachycera</taxon>
        <taxon>Muscomorpha</taxon>
        <taxon>Ephydroidea</taxon>
        <taxon>Drosophilidae</taxon>
        <taxon>Drosophila</taxon>
        <taxon>Sophophora</taxon>
    </lineage>
</organism>
<feature type="compositionally biased region" description="Polar residues" evidence="6">
    <location>
        <begin position="207"/>
        <end position="231"/>
    </location>
</feature>
<comment type="subcellular location">
    <subcellularLocation>
        <location evidence="1">Nucleus</location>
    </subcellularLocation>
</comment>
<keyword evidence="9" id="KW-1185">Reference proteome</keyword>
<dbReference type="SMART" id="SM00355">
    <property type="entry name" value="ZnF_C2H2"/>
    <property type="match status" value="4"/>
</dbReference>